<protein>
    <submittedName>
        <fullName evidence="1">Uncharacterized protein</fullName>
    </submittedName>
</protein>
<name>A0A0V0RN62_9BILA</name>
<comment type="caution">
    <text evidence="1">The sequence shown here is derived from an EMBL/GenBank/DDBJ whole genome shotgun (WGS) entry which is preliminary data.</text>
</comment>
<keyword evidence="2" id="KW-1185">Reference proteome</keyword>
<dbReference type="OrthoDB" id="5912747at2759"/>
<dbReference type="AlphaFoldDB" id="A0A0V0RN62"/>
<reference evidence="1 2" key="1">
    <citation type="submission" date="2015-01" db="EMBL/GenBank/DDBJ databases">
        <title>Evolution of Trichinella species and genotypes.</title>
        <authorList>
            <person name="Korhonen P.K."/>
            <person name="Edoardo P."/>
            <person name="Giuseppe L.R."/>
            <person name="Gasser R.B."/>
        </authorList>
    </citation>
    <scope>NUCLEOTIDE SEQUENCE [LARGE SCALE GENOMIC DNA]</scope>
    <source>
        <strain evidence="1">ISS37</strain>
    </source>
</reference>
<sequence>MLFGSLAKYDDIELVHQAVGSHQASQGCLHDDRFCGWCVEQSKGHHFELVQPKGGGEGRLLLILLLDLHLPVSACQVQGRKPLCTRQRVQSVVEPQERVRILPCEVVQLPVIDTELA</sequence>
<evidence type="ECO:0000313" key="1">
    <source>
        <dbReference type="EMBL" id="KRX15936.1"/>
    </source>
</evidence>
<accession>A0A0V0RN62</accession>
<dbReference type="Proteomes" id="UP000054630">
    <property type="component" value="Unassembled WGS sequence"/>
</dbReference>
<evidence type="ECO:0000313" key="2">
    <source>
        <dbReference type="Proteomes" id="UP000054630"/>
    </source>
</evidence>
<proteinExistence type="predicted"/>
<dbReference type="EMBL" id="JYDL01000119">
    <property type="protein sequence ID" value="KRX15936.1"/>
    <property type="molecule type" value="Genomic_DNA"/>
</dbReference>
<gene>
    <name evidence="1" type="ORF">T07_6614</name>
</gene>
<organism evidence="1 2">
    <name type="scientific">Trichinella nelsoni</name>
    <dbReference type="NCBI Taxonomy" id="6336"/>
    <lineage>
        <taxon>Eukaryota</taxon>
        <taxon>Metazoa</taxon>
        <taxon>Ecdysozoa</taxon>
        <taxon>Nematoda</taxon>
        <taxon>Enoplea</taxon>
        <taxon>Dorylaimia</taxon>
        <taxon>Trichinellida</taxon>
        <taxon>Trichinellidae</taxon>
        <taxon>Trichinella</taxon>
    </lineage>
</organism>